<name>A0A6G0T9Y3_APHGL</name>
<accession>A0A6G0T9Y3</accession>
<proteinExistence type="predicted"/>
<sequence length="197" mass="22056">MPPTIQPPPAPRPRTNHLYAPSVKEITQPTTADAKSTKITSASNSARQFQNQIQQNTLFNNTANDSEIALQLSSFINEFKLILNPLIFLLTTVINKLMKDGHIALITETHYKTISKLYFPGSAVIISSKIQHHLISCKQLPIFQSTTIQITLNYISIKISSGYFPSSSPITSQKLNLFLQFLGQYFLVGSDFNFKHS</sequence>
<evidence type="ECO:0000313" key="1">
    <source>
        <dbReference type="EMBL" id="KAE9528689.1"/>
    </source>
</evidence>
<dbReference type="SUPFAM" id="SSF56219">
    <property type="entry name" value="DNase I-like"/>
    <property type="match status" value="1"/>
</dbReference>
<dbReference type="InterPro" id="IPR036691">
    <property type="entry name" value="Endo/exonu/phosph_ase_sf"/>
</dbReference>
<keyword evidence="2" id="KW-1185">Reference proteome</keyword>
<dbReference type="OrthoDB" id="6626684at2759"/>
<reference evidence="1 2" key="1">
    <citation type="submission" date="2019-08" db="EMBL/GenBank/DDBJ databases">
        <title>The genome of the soybean aphid Biotype 1, its phylome, world population structure and adaptation to the North American continent.</title>
        <authorList>
            <person name="Giordano R."/>
            <person name="Donthu R.K."/>
            <person name="Hernandez A.G."/>
            <person name="Wright C.L."/>
            <person name="Zimin A.V."/>
        </authorList>
    </citation>
    <scope>NUCLEOTIDE SEQUENCE [LARGE SCALE GENOMIC DNA]</scope>
    <source>
        <tissue evidence="1">Whole aphids</tissue>
    </source>
</reference>
<dbReference type="EMBL" id="VYZN01000048">
    <property type="protein sequence ID" value="KAE9528689.1"/>
    <property type="molecule type" value="Genomic_DNA"/>
</dbReference>
<dbReference type="AlphaFoldDB" id="A0A6G0T9Y3"/>
<evidence type="ECO:0000313" key="2">
    <source>
        <dbReference type="Proteomes" id="UP000475862"/>
    </source>
</evidence>
<organism evidence="1 2">
    <name type="scientific">Aphis glycines</name>
    <name type="common">Soybean aphid</name>
    <dbReference type="NCBI Taxonomy" id="307491"/>
    <lineage>
        <taxon>Eukaryota</taxon>
        <taxon>Metazoa</taxon>
        <taxon>Ecdysozoa</taxon>
        <taxon>Arthropoda</taxon>
        <taxon>Hexapoda</taxon>
        <taxon>Insecta</taxon>
        <taxon>Pterygota</taxon>
        <taxon>Neoptera</taxon>
        <taxon>Paraneoptera</taxon>
        <taxon>Hemiptera</taxon>
        <taxon>Sternorrhyncha</taxon>
        <taxon>Aphidomorpha</taxon>
        <taxon>Aphidoidea</taxon>
        <taxon>Aphididae</taxon>
        <taxon>Aphidini</taxon>
        <taxon>Aphis</taxon>
        <taxon>Aphis</taxon>
    </lineage>
</organism>
<dbReference type="Proteomes" id="UP000475862">
    <property type="component" value="Unassembled WGS sequence"/>
</dbReference>
<comment type="caution">
    <text evidence="1">The sequence shown here is derived from an EMBL/GenBank/DDBJ whole genome shotgun (WGS) entry which is preliminary data.</text>
</comment>
<protein>
    <submittedName>
        <fullName evidence="1">Uncharacterized protein</fullName>
    </submittedName>
</protein>
<dbReference type="Gene3D" id="3.60.10.10">
    <property type="entry name" value="Endonuclease/exonuclease/phosphatase"/>
    <property type="match status" value="1"/>
</dbReference>
<gene>
    <name evidence="1" type="ORF">AGLY_012264</name>
</gene>